<evidence type="ECO:0000256" key="2">
    <source>
        <dbReference type="ARBA" id="ARBA00022771"/>
    </source>
</evidence>
<reference evidence="7 8" key="1">
    <citation type="submission" date="2024-04" db="EMBL/GenBank/DDBJ databases">
        <title>Tritrichomonas musculus Genome.</title>
        <authorList>
            <person name="Alves-Ferreira E."/>
            <person name="Grigg M."/>
            <person name="Lorenzi H."/>
            <person name="Galac M."/>
        </authorList>
    </citation>
    <scope>NUCLEOTIDE SEQUENCE [LARGE SCALE GENOMIC DNA]</scope>
    <source>
        <strain evidence="7 8">EAF2021</strain>
    </source>
</reference>
<accession>A0ABR2HG92</accession>
<proteinExistence type="inferred from homology"/>
<dbReference type="Gene3D" id="2.10.110.30">
    <property type="match status" value="1"/>
</dbReference>
<keyword evidence="5" id="KW-0833">Ubl conjugation pathway</keyword>
<dbReference type="EC" id="2.3.2.27" evidence="5"/>
<comment type="caution">
    <text evidence="7">The sequence shown here is derived from an EMBL/GenBank/DDBJ whole genome shotgun (WGS) entry which is preliminary data.</text>
</comment>
<dbReference type="SMART" id="SM00396">
    <property type="entry name" value="ZnF_UBR1"/>
    <property type="match status" value="1"/>
</dbReference>
<evidence type="ECO:0000256" key="5">
    <source>
        <dbReference type="RuleBase" id="RU366018"/>
    </source>
</evidence>
<keyword evidence="5" id="KW-0808">Transferase</keyword>
<keyword evidence="2 5" id="KW-0863">Zinc-finger</keyword>
<keyword evidence="8" id="KW-1185">Reference proteome</keyword>
<dbReference type="PROSITE" id="PS51157">
    <property type="entry name" value="ZF_UBR"/>
    <property type="match status" value="1"/>
</dbReference>
<dbReference type="PANTHER" id="PTHR21497">
    <property type="entry name" value="UBIQUITIN LIGASE E3 ALPHA-RELATED"/>
    <property type="match status" value="1"/>
</dbReference>
<dbReference type="Pfam" id="PF02207">
    <property type="entry name" value="zf-UBR"/>
    <property type="match status" value="1"/>
</dbReference>
<comment type="function">
    <text evidence="5">Ubiquitin ligase protein which is a component of the N-end rule pathway. Recognizes and binds to proteins bearing specific N-terminal residues that are destabilizing according to the N-end rule, leading to their ubiquitination and subsequent degradation.</text>
</comment>
<dbReference type="PANTHER" id="PTHR21497:SF24">
    <property type="entry name" value="E3 UBIQUITIN-PROTEIN LIGASE UBR1"/>
    <property type="match status" value="1"/>
</dbReference>
<evidence type="ECO:0000256" key="4">
    <source>
        <dbReference type="PROSITE-ProRule" id="PRU00508"/>
    </source>
</evidence>
<evidence type="ECO:0000256" key="1">
    <source>
        <dbReference type="ARBA" id="ARBA00022723"/>
    </source>
</evidence>
<dbReference type="EMBL" id="JAPFFF010000029">
    <property type="protein sequence ID" value="KAK8846075.1"/>
    <property type="molecule type" value="Genomic_DNA"/>
</dbReference>
<feature type="zinc finger region" description="UBR-type" evidence="4">
    <location>
        <begin position="50"/>
        <end position="120"/>
    </location>
</feature>
<evidence type="ECO:0000313" key="7">
    <source>
        <dbReference type="EMBL" id="KAK8846075.1"/>
    </source>
</evidence>
<dbReference type="InterPro" id="IPR003126">
    <property type="entry name" value="Znf_UBR"/>
</dbReference>
<keyword evidence="1 5" id="KW-0479">Metal-binding</keyword>
<evidence type="ECO:0000313" key="8">
    <source>
        <dbReference type="Proteomes" id="UP001470230"/>
    </source>
</evidence>
<evidence type="ECO:0000259" key="6">
    <source>
        <dbReference type="PROSITE" id="PS51157"/>
    </source>
</evidence>
<name>A0ABR2HG92_9EUKA</name>
<comment type="similarity">
    <text evidence="5">Belongs to the E3 ubiquitin-protein ligase UBR1-like family.</text>
</comment>
<feature type="domain" description="UBR-type" evidence="6">
    <location>
        <begin position="50"/>
        <end position="120"/>
    </location>
</feature>
<keyword evidence="3 5" id="KW-0862">Zinc</keyword>
<evidence type="ECO:0000256" key="3">
    <source>
        <dbReference type="ARBA" id="ARBA00022833"/>
    </source>
</evidence>
<gene>
    <name evidence="7" type="ORF">M9Y10_020076</name>
</gene>
<sequence>MDDSIDEIELPNFGFINTNKLKNLDYFIIQDDFDSFSEFSKYYSQNSQQSRCSASWNKLSISCLCVDCQKGGNSCNCVKCFLEGPHKHHNCHIHLSSSGNCDCGDFSSWEQSGMCKSHRPNNDSNKNNQKFEYDDNEDDYFISNVASIPNSPLPSELKKRLLLSFNEVKRDIEKMIENENFQYFEECCRWYLKFCQLGDEISDLVERAVNDIDLIKNVLLNAHNLNKQKVSSFFLLAGSLTNHCTFSDNFLSAAVQVIPGLLDRMRESSNVPFRIYNDLPTVGMSTVFQFTYQYICNYPVESLTKQNKFDWIQFLLDINDRFIDFIISEFSSKVFYNYNYAFRILQSFKFILRVIFRIESEKPKMKRFFIQISKSIEKIEGFSHSNLNELVQNYDIWDYMYFLVKLPHKMLKKMPYFVPEVVDIFVWHLLNDQYKDNRDRLNGYSMATMLHQLFVSNMLLFNKKNENETEKFDEDDFFCICYEGQNPKETFDFYINLNLKRQQLNNVDINEIYLKAIELPMNSISTHFLINFDQLQLQGPHVIINNITRLHGGRNYIAYVLPKLISLVQMIFSFTEKDQKDKMIKFIADSFGAFDSSFNLESRKMRDFSFVLFMSTIILDRDCINDDIISICLKNLMTAMKLENINVNDIQEIVSPCKITNEKFQQKLKSMKIETDWNLIIPYSFNICHLYSRIIPVIIGSTEDLLLPFPEFVDSKSELLLNLREVFECKFLFASIFTLIYEYNNDQVMIQYVLNLFITFVQNSMEFNKDDEQLIKTIIEARTIDDFVANIPTNNFKLFANMNVKFKGNTGISLLHLIENLGVIGVSTLRQVGLADITVKKSKKKLEKMKQKIVKNFQKKNEKFSSLINHQSHDCCSICHQSICPKGDNENDNGENSILFIPIFFFDSVSTDFYDDFARGKIDPNKDDMLYEKREYIRKLVKHNYVHKECFEMRENYNGDFFLMPKIDQFPLNFGKLNDYSSLEYQIITKITNFLYDSHLCQKAPQILSQMILSLDYRSRLNLEILEDSSVISLYSNLFRNCIFSYSFSVSFSDSLNEIEDVIFDCLEMVALNEQSENEEYLKIIQIREKEKIGKISLIQFLFSKIVQSHQSKSKHPDEYLRRCYLIEKFYLCDKTDVNDGFIDWDFYLSYRYLYSHFYHQKLEEKFEFNELPVYRGLENLPDYFLELFYPPFNAPSISIENKYCICLFSGAVIKDTFSSTTSFGLPFTVVLNLYGRSISSISIVVNERYSTSSSLGNWSIYVDKNGYSDTGLRRGSNLVLSKEKYYKLIDAFMSGDILDPYFFK</sequence>
<comment type="catalytic activity">
    <reaction evidence="5">
        <text>S-ubiquitinyl-[E2 ubiquitin-conjugating enzyme]-L-cysteine + [acceptor protein]-L-lysine = [E2 ubiquitin-conjugating enzyme]-L-cysteine + N(6)-ubiquitinyl-[acceptor protein]-L-lysine.</text>
        <dbReference type="EC" id="2.3.2.27"/>
    </reaction>
</comment>
<protein>
    <recommendedName>
        <fullName evidence="5">E3 ubiquitin-protein ligase</fullName>
        <ecNumber evidence="5">2.3.2.27</ecNumber>
    </recommendedName>
</protein>
<organism evidence="7 8">
    <name type="scientific">Tritrichomonas musculus</name>
    <dbReference type="NCBI Taxonomy" id="1915356"/>
    <lineage>
        <taxon>Eukaryota</taxon>
        <taxon>Metamonada</taxon>
        <taxon>Parabasalia</taxon>
        <taxon>Tritrichomonadida</taxon>
        <taxon>Tritrichomonadidae</taxon>
        <taxon>Tritrichomonas</taxon>
    </lineage>
</organism>
<dbReference type="InterPro" id="IPR039164">
    <property type="entry name" value="UBR1-like"/>
</dbReference>
<comment type="pathway">
    <text evidence="5">Protein modification; protein ubiquitination.</text>
</comment>
<dbReference type="Proteomes" id="UP001470230">
    <property type="component" value="Unassembled WGS sequence"/>
</dbReference>